<protein>
    <recommendedName>
        <fullName evidence="3">Cupin 2 conserved barrel domain-containing protein</fullName>
    </recommendedName>
</protein>
<dbReference type="InterPro" id="IPR014710">
    <property type="entry name" value="RmlC-like_jellyroll"/>
</dbReference>
<organism evidence="1 2">
    <name type="scientific">Aspergillus ellipticus CBS 707.79</name>
    <dbReference type="NCBI Taxonomy" id="1448320"/>
    <lineage>
        <taxon>Eukaryota</taxon>
        <taxon>Fungi</taxon>
        <taxon>Dikarya</taxon>
        <taxon>Ascomycota</taxon>
        <taxon>Pezizomycotina</taxon>
        <taxon>Eurotiomycetes</taxon>
        <taxon>Eurotiomycetidae</taxon>
        <taxon>Eurotiales</taxon>
        <taxon>Aspergillaceae</taxon>
        <taxon>Aspergillus</taxon>
        <taxon>Aspergillus subgen. Circumdati</taxon>
    </lineage>
</organism>
<keyword evidence="2" id="KW-1185">Reference proteome</keyword>
<accession>A0A319DM55</accession>
<gene>
    <name evidence="1" type="ORF">BO71DRAFT_400592</name>
</gene>
<name>A0A319DM55_9EURO</name>
<dbReference type="AlphaFoldDB" id="A0A319DM55"/>
<evidence type="ECO:0000313" key="1">
    <source>
        <dbReference type="EMBL" id="PYH92373.1"/>
    </source>
</evidence>
<reference evidence="1 2" key="1">
    <citation type="submission" date="2018-02" db="EMBL/GenBank/DDBJ databases">
        <title>The genomes of Aspergillus section Nigri reveals drivers in fungal speciation.</title>
        <authorList>
            <consortium name="DOE Joint Genome Institute"/>
            <person name="Vesth T.C."/>
            <person name="Nybo J."/>
            <person name="Theobald S."/>
            <person name="Brandl J."/>
            <person name="Frisvad J.C."/>
            <person name="Nielsen K.F."/>
            <person name="Lyhne E.K."/>
            <person name="Kogle M.E."/>
            <person name="Kuo A."/>
            <person name="Riley R."/>
            <person name="Clum A."/>
            <person name="Nolan M."/>
            <person name="Lipzen A."/>
            <person name="Salamov A."/>
            <person name="Henrissat B."/>
            <person name="Wiebenga A."/>
            <person name="De vries R.P."/>
            <person name="Grigoriev I.V."/>
            <person name="Mortensen U.H."/>
            <person name="Andersen M.R."/>
            <person name="Baker S.E."/>
        </authorList>
    </citation>
    <scope>NUCLEOTIDE SEQUENCE [LARGE SCALE GENOMIC DNA]</scope>
    <source>
        <strain evidence="1 2">CBS 707.79</strain>
    </source>
</reference>
<dbReference type="OrthoDB" id="9976870at2759"/>
<evidence type="ECO:0000313" key="2">
    <source>
        <dbReference type="Proteomes" id="UP000247810"/>
    </source>
</evidence>
<sequence length="166" mass="19185">MLAGFRAPLPPRTFRATHNPIIYENGRSSLLFRASGSDYVLRNTLPPRDNDRTIVEPPLHYHIHQAEQFRVVKGTASLYKGLDSKPWKQLSTKPGDDIIGVVPKKIYHRFQNASTTEELVIDINLTPEEYENEQRFFRNFFGYLDDCKSAKTAPSFFQLMVFLHRA</sequence>
<dbReference type="CDD" id="cd02208">
    <property type="entry name" value="cupin_RmlC-like"/>
    <property type="match status" value="1"/>
</dbReference>
<dbReference type="SUPFAM" id="SSF51182">
    <property type="entry name" value="RmlC-like cupins"/>
    <property type="match status" value="1"/>
</dbReference>
<dbReference type="Gene3D" id="2.60.120.10">
    <property type="entry name" value="Jelly Rolls"/>
    <property type="match status" value="1"/>
</dbReference>
<dbReference type="Proteomes" id="UP000247810">
    <property type="component" value="Unassembled WGS sequence"/>
</dbReference>
<evidence type="ECO:0008006" key="3">
    <source>
        <dbReference type="Google" id="ProtNLM"/>
    </source>
</evidence>
<proteinExistence type="predicted"/>
<dbReference type="EMBL" id="KZ825918">
    <property type="protein sequence ID" value="PYH92373.1"/>
    <property type="molecule type" value="Genomic_DNA"/>
</dbReference>
<dbReference type="InterPro" id="IPR011051">
    <property type="entry name" value="RmlC_Cupin_sf"/>
</dbReference>
<dbReference type="STRING" id="1448320.A0A319DM55"/>
<feature type="non-terminal residue" evidence="1">
    <location>
        <position position="166"/>
    </location>
</feature>
<dbReference type="VEuPathDB" id="FungiDB:BO71DRAFT_400592"/>